<gene>
    <name evidence="2" type="ORF">DDR33_20850</name>
</gene>
<dbReference type="OrthoDB" id="9787772at2"/>
<evidence type="ECO:0000313" key="3">
    <source>
        <dbReference type="Proteomes" id="UP000245647"/>
    </source>
</evidence>
<evidence type="ECO:0000259" key="1">
    <source>
        <dbReference type="Pfam" id="PF01497"/>
    </source>
</evidence>
<organism evidence="2 3">
    <name type="scientific">Pararcticibacter amylolyticus</name>
    <dbReference type="NCBI Taxonomy" id="2173175"/>
    <lineage>
        <taxon>Bacteria</taxon>
        <taxon>Pseudomonadati</taxon>
        <taxon>Bacteroidota</taxon>
        <taxon>Sphingobacteriia</taxon>
        <taxon>Sphingobacteriales</taxon>
        <taxon>Sphingobacteriaceae</taxon>
        <taxon>Pararcticibacter</taxon>
    </lineage>
</organism>
<keyword evidence="3" id="KW-1185">Reference proteome</keyword>
<dbReference type="PANTHER" id="PTHR42860">
    <property type="entry name" value="VITAMIN B12-BINDING PROTEIN"/>
    <property type="match status" value="1"/>
</dbReference>
<comment type="caution">
    <text evidence="2">The sequence shown here is derived from an EMBL/GenBank/DDBJ whole genome shotgun (WGS) entry which is preliminary data.</text>
</comment>
<dbReference type="AlphaFoldDB" id="A0A2U2PBA6"/>
<evidence type="ECO:0000313" key="2">
    <source>
        <dbReference type="EMBL" id="PWG78677.1"/>
    </source>
</evidence>
<dbReference type="EMBL" id="QEAS01000021">
    <property type="protein sequence ID" value="PWG78677.1"/>
    <property type="molecule type" value="Genomic_DNA"/>
</dbReference>
<feature type="domain" description="Fe/B12 periplasmic-binding" evidence="1">
    <location>
        <begin position="31"/>
        <end position="180"/>
    </location>
</feature>
<name>A0A2U2PBA6_9SPHI</name>
<proteinExistence type="predicted"/>
<protein>
    <recommendedName>
        <fullName evidence="1">Fe/B12 periplasmic-binding domain-containing protein</fullName>
    </recommendedName>
</protein>
<dbReference type="InterPro" id="IPR051030">
    <property type="entry name" value="Vitamin_B12-ABC_binding"/>
</dbReference>
<sequence>MSNYSTESSSRAVRDILVALGLEEEALAAAENAGIAETLSSRPSSIDDIFGHVLHIAENYGVTARAEVLVEELKERTEIIRHKLKFVEDRPSVVCITGLSPLETNGGIIAELISIAGGKPVGRQGGLWYDVLESLEPEVILIAVPGNTVEMTVREINFLFGLDGWNDLPAVKNNRVYILDGKKYIHLLSPAIIDSLEMLAEIIQPKQFIFGFEGEAWVKFGV</sequence>
<dbReference type="Pfam" id="PF01497">
    <property type="entry name" value="Peripla_BP_2"/>
    <property type="match status" value="1"/>
</dbReference>
<dbReference type="Gene3D" id="3.40.50.1980">
    <property type="entry name" value="Nitrogenase molybdenum iron protein domain"/>
    <property type="match status" value="1"/>
</dbReference>
<reference evidence="2 3" key="1">
    <citation type="submission" date="2018-04" db="EMBL/GenBank/DDBJ databases">
        <title>Pedobacter chongqingensis sp. nov., isolated from a rottenly hemp rope.</title>
        <authorList>
            <person name="Cai Y."/>
        </authorList>
    </citation>
    <scope>NUCLEOTIDE SEQUENCE [LARGE SCALE GENOMIC DNA]</scope>
    <source>
        <strain evidence="2 3">FJ4-8</strain>
    </source>
</reference>
<dbReference type="PANTHER" id="PTHR42860:SF1">
    <property type="entry name" value="VITAMIN B12-BINDING PROTEIN"/>
    <property type="match status" value="1"/>
</dbReference>
<dbReference type="Proteomes" id="UP000245647">
    <property type="component" value="Unassembled WGS sequence"/>
</dbReference>
<dbReference type="RefSeq" id="WP_109417739.1">
    <property type="nucleotide sequence ID" value="NZ_QEAS01000021.1"/>
</dbReference>
<dbReference type="InterPro" id="IPR002491">
    <property type="entry name" value="ABC_transptr_periplasmic_BD"/>
</dbReference>
<dbReference type="SUPFAM" id="SSF53807">
    <property type="entry name" value="Helical backbone' metal receptor"/>
    <property type="match status" value="1"/>
</dbReference>
<accession>A0A2U2PBA6</accession>